<evidence type="ECO:0000313" key="2">
    <source>
        <dbReference type="Proteomes" id="UP000011064"/>
    </source>
</evidence>
<name>L8G281_PSED2</name>
<dbReference type="STRING" id="658429.L8G281"/>
<dbReference type="EMBL" id="GL573202">
    <property type="protein sequence ID" value="ELR07222.1"/>
    <property type="molecule type" value="Genomic_DNA"/>
</dbReference>
<gene>
    <name evidence="1" type="ORF">GMDG_02449</name>
</gene>
<accession>L8G281</accession>
<evidence type="ECO:0000313" key="1">
    <source>
        <dbReference type="EMBL" id="ELR07222.1"/>
    </source>
</evidence>
<organism evidence="1 2">
    <name type="scientific">Pseudogymnoascus destructans (strain ATCC MYA-4855 / 20631-21)</name>
    <name type="common">Bat white-nose syndrome fungus</name>
    <name type="synonym">Geomyces destructans</name>
    <dbReference type="NCBI Taxonomy" id="658429"/>
    <lineage>
        <taxon>Eukaryota</taxon>
        <taxon>Fungi</taxon>
        <taxon>Dikarya</taxon>
        <taxon>Ascomycota</taxon>
        <taxon>Pezizomycotina</taxon>
        <taxon>Leotiomycetes</taxon>
        <taxon>Thelebolales</taxon>
        <taxon>Thelebolaceae</taxon>
        <taxon>Pseudogymnoascus</taxon>
    </lineage>
</organism>
<dbReference type="InParanoid" id="L8G281"/>
<dbReference type="VEuPathDB" id="FungiDB:GMDG_02449"/>
<proteinExistence type="predicted"/>
<sequence length="181" mass="20205">MLALSTQASAPAGFSRVVPYEYLHHQFSLDINMPAGRARVWLRFSVAEIRELAPLLRLGEISWRSRYQADPETALCVLCARLSSPGRWAPLTDIYGRSESWLCTAFNDVCCWLAEVFGPVLHWHHQLTRYSRLAEFSAGVRRVGGVDGGGALWMAPFEAIAVHLAKMLRGRYTLGINGNMA</sequence>
<dbReference type="HOGENOM" id="CLU_1489618_0_0_1"/>
<reference evidence="2" key="1">
    <citation type="submission" date="2010-09" db="EMBL/GenBank/DDBJ databases">
        <title>The genome sequence of Geomyces destructans 20631-21.</title>
        <authorList>
            <consortium name="The Broad Institute Genome Sequencing Platform"/>
            <person name="Cuomo C.A."/>
            <person name="Blehert D.S."/>
            <person name="Lorch J.M."/>
            <person name="Young S.K."/>
            <person name="Zeng Q."/>
            <person name="Gargeya S."/>
            <person name="Fitzgerald M."/>
            <person name="Haas B."/>
            <person name="Abouelleil A."/>
            <person name="Alvarado L."/>
            <person name="Arachchi H.M."/>
            <person name="Berlin A."/>
            <person name="Brown A."/>
            <person name="Chapman S.B."/>
            <person name="Chen Z."/>
            <person name="Dunbar C."/>
            <person name="Freedman E."/>
            <person name="Gearin G."/>
            <person name="Gellesch M."/>
            <person name="Goldberg J."/>
            <person name="Griggs A."/>
            <person name="Gujja S."/>
            <person name="Heiman D."/>
            <person name="Howarth C."/>
            <person name="Larson L."/>
            <person name="Lui A."/>
            <person name="MacDonald P.J.P."/>
            <person name="Montmayeur A."/>
            <person name="Murphy C."/>
            <person name="Neiman D."/>
            <person name="Pearson M."/>
            <person name="Priest M."/>
            <person name="Roberts A."/>
            <person name="Saif S."/>
            <person name="Shea T."/>
            <person name="Shenoy N."/>
            <person name="Sisk P."/>
            <person name="Stolte C."/>
            <person name="Sykes S."/>
            <person name="Wortman J."/>
            <person name="Nusbaum C."/>
            <person name="Birren B."/>
        </authorList>
    </citation>
    <scope>NUCLEOTIDE SEQUENCE [LARGE SCALE GENOMIC DNA]</scope>
    <source>
        <strain evidence="2">ATCC MYA-4855 / 20631-21</strain>
    </source>
</reference>
<dbReference type="AlphaFoldDB" id="L8G281"/>
<keyword evidence="2" id="KW-1185">Reference proteome</keyword>
<dbReference type="Proteomes" id="UP000011064">
    <property type="component" value="Unassembled WGS sequence"/>
</dbReference>
<protein>
    <submittedName>
        <fullName evidence="1">Uncharacterized protein</fullName>
    </submittedName>
</protein>